<dbReference type="EMBL" id="JBHSOZ010000003">
    <property type="protein sequence ID" value="MFC5712933.1"/>
    <property type="molecule type" value="Genomic_DNA"/>
</dbReference>
<evidence type="ECO:0000313" key="3">
    <source>
        <dbReference type="Proteomes" id="UP001596142"/>
    </source>
</evidence>
<keyword evidence="1" id="KW-0812">Transmembrane</keyword>
<dbReference type="Proteomes" id="UP001596142">
    <property type="component" value="Unassembled WGS sequence"/>
</dbReference>
<dbReference type="RefSeq" id="WP_054636331.1">
    <property type="nucleotide sequence ID" value="NZ_JBHSOZ010000003.1"/>
</dbReference>
<accession>A0ABW0YQW1</accession>
<comment type="caution">
    <text evidence="2">The sequence shown here is derived from an EMBL/GenBank/DDBJ whole genome shotgun (WGS) entry which is preliminary data.</text>
</comment>
<organism evidence="2 3">
    <name type="scientific">Thalassorhabdus alkalitolerans</name>
    <dbReference type="NCBI Taxonomy" id="2282697"/>
    <lineage>
        <taxon>Bacteria</taxon>
        <taxon>Bacillati</taxon>
        <taxon>Bacillota</taxon>
        <taxon>Bacilli</taxon>
        <taxon>Bacillales</taxon>
        <taxon>Bacillaceae</taxon>
        <taxon>Thalassorhabdus</taxon>
    </lineage>
</organism>
<sequence>MKLSFMIASLSAVVVFTLSLITGSWYFLIYISGSLGVMSLFLAFFVYLDSVMQDNKESFFSEYGVKKDRREAAKVHAAASVPNLTVALIYLFVSHFIF</sequence>
<keyword evidence="3" id="KW-1185">Reference proteome</keyword>
<keyword evidence="1" id="KW-1133">Transmembrane helix</keyword>
<protein>
    <submittedName>
        <fullName evidence="2">Uncharacterized protein</fullName>
    </submittedName>
</protein>
<name>A0ABW0YQW1_9BACI</name>
<gene>
    <name evidence="2" type="ORF">ACFPU1_09075</name>
</gene>
<evidence type="ECO:0000313" key="2">
    <source>
        <dbReference type="EMBL" id="MFC5712933.1"/>
    </source>
</evidence>
<proteinExistence type="predicted"/>
<reference evidence="3" key="1">
    <citation type="journal article" date="2019" name="Int. J. Syst. Evol. Microbiol.">
        <title>The Global Catalogue of Microorganisms (GCM) 10K type strain sequencing project: providing services to taxonomists for standard genome sequencing and annotation.</title>
        <authorList>
            <consortium name="The Broad Institute Genomics Platform"/>
            <consortium name="The Broad Institute Genome Sequencing Center for Infectious Disease"/>
            <person name="Wu L."/>
            <person name="Ma J."/>
        </authorList>
    </citation>
    <scope>NUCLEOTIDE SEQUENCE [LARGE SCALE GENOMIC DNA]</scope>
    <source>
        <strain evidence="3">CECT 7184</strain>
    </source>
</reference>
<feature type="transmembrane region" description="Helical" evidence="1">
    <location>
        <begin position="27"/>
        <end position="48"/>
    </location>
</feature>
<keyword evidence="1" id="KW-0472">Membrane</keyword>
<feature type="transmembrane region" description="Helical" evidence="1">
    <location>
        <begin position="75"/>
        <end position="97"/>
    </location>
</feature>
<evidence type="ECO:0000256" key="1">
    <source>
        <dbReference type="SAM" id="Phobius"/>
    </source>
</evidence>